<dbReference type="PANTHER" id="PTHR43162">
    <property type="match status" value="1"/>
</dbReference>
<dbReference type="HOGENOM" id="CLU_077994_0_0_6"/>
<reference evidence="2 3" key="1">
    <citation type="journal article" date="2012" name="Stand. Genomic Sci.">
        <title>Complete genome sequence of the melanogenic marine bacterium Marinomonas mediterranea type strain (MMB-1(T)).</title>
        <authorList>
            <person name="Lucas-Elio P."/>
            <person name="Goodwin L."/>
            <person name="Woyke T."/>
            <person name="Pitluck S."/>
            <person name="Nolan M."/>
            <person name="Kyrpides N.C."/>
            <person name="Detter J.C."/>
            <person name="Copeland A."/>
            <person name="Teshima H."/>
            <person name="Bruce D."/>
            <person name="Detter C."/>
            <person name="Tapia R."/>
            <person name="Han S."/>
            <person name="Land M.L."/>
            <person name="Ivanova N."/>
            <person name="Mikhailova N."/>
            <person name="Johnston A.W."/>
            <person name="Sanchez-Amat A."/>
        </authorList>
    </citation>
    <scope>NUCLEOTIDE SEQUENCE [LARGE SCALE GENOMIC DNA]</scope>
    <source>
        <strain evidence="3">ATCC 700492 / JCM 21426 / NBRC 103028 / MMB-1</strain>
    </source>
</reference>
<dbReference type="Gene3D" id="3.90.25.10">
    <property type="entry name" value="UDP-galactose 4-epimerase, domain 1"/>
    <property type="match status" value="1"/>
</dbReference>
<feature type="domain" description="NmrA-like" evidence="1">
    <location>
        <begin position="10"/>
        <end position="253"/>
    </location>
</feature>
<dbReference type="InterPro" id="IPR051604">
    <property type="entry name" value="Ergot_Alk_Oxidoreductase"/>
</dbReference>
<dbReference type="InterPro" id="IPR036291">
    <property type="entry name" value="NAD(P)-bd_dom_sf"/>
</dbReference>
<dbReference type="STRING" id="717774.Marme_2205"/>
<accession>F2K4Q4</accession>
<sequence>MSYIKKQIPKSILIFGAGNHIGKPMAKFIEKTAPQIKLRLVSSREEGIEPLRKEFPNAEVVKADYLDLASMEAAVDGMEGIYMSVPNQLPFLPVTNNFVAAVKKSGTAVHIIRQVAMVPGYNYRLMPEPMKKMMGDEYPDLVTKRIYEENDLPTTFLNFGASFMDNFSTRANRAIKEDKQLIWPPRKVPYIDANEIAEVAAQLLLSDNQGHIGQLHTLNNGQDNLRGHEVAEIMSEVLGVTIDYVGNKEAFVKEYTRIFGPAAPMIWGFFEFEATYEEGWVLSDFVERMIGRKPKSFRAWLEENRDALIG</sequence>
<dbReference type="InterPro" id="IPR008030">
    <property type="entry name" value="NmrA-like"/>
</dbReference>
<proteinExistence type="predicted"/>
<gene>
    <name evidence="2" type="ordered locus">Marme_2205</name>
</gene>
<evidence type="ECO:0000313" key="3">
    <source>
        <dbReference type="Proteomes" id="UP000001062"/>
    </source>
</evidence>
<dbReference type="SUPFAM" id="SSF51735">
    <property type="entry name" value="NAD(P)-binding Rossmann-fold domains"/>
    <property type="match status" value="1"/>
</dbReference>
<dbReference type="eggNOG" id="COG0702">
    <property type="taxonomic scope" value="Bacteria"/>
</dbReference>
<dbReference type="PATRIC" id="fig|717774.3.peg.2271"/>
<evidence type="ECO:0000259" key="1">
    <source>
        <dbReference type="Pfam" id="PF05368"/>
    </source>
</evidence>
<dbReference type="AlphaFoldDB" id="F2K4Q4"/>
<dbReference type="OrthoDB" id="109735at2"/>
<name>F2K4Q4_MARM1</name>
<dbReference type="EMBL" id="CP002583">
    <property type="protein sequence ID" value="ADZ91447.1"/>
    <property type="molecule type" value="Genomic_DNA"/>
</dbReference>
<dbReference type="KEGG" id="mme:Marme_2205"/>
<dbReference type="PANTHER" id="PTHR43162:SF1">
    <property type="entry name" value="PRESTALK A DIFFERENTIATION PROTEIN A"/>
    <property type="match status" value="1"/>
</dbReference>
<dbReference type="Pfam" id="PF05368">
    <property type="entry name" value="NmrA"/>
    <property type="match status" value="1"/>
</dbReference>
<keyword evidence="3" id="KW-1185">Reference proteome</keyword>
<organism evidence="2 3">
    <name type="scientific">Marinomonas mediterranea (strain ATCC 700492 / JCM 21426 / NBRC 103028 / MMB-1)</name>
    <dbReference type="NCBI Taxonomy" id="717774"/>
    <lineage>
        <taxon>Bacteria</taxon>
        <taxon>Pseudomonadati</taxon>
        <taxon>Pseudomonadota</taxon>
        <taxon>Gammaproteobacteria</taxon>
        <taxon>Oceanospirillales</taxon>
        <taxon>Oceanospirillaceae</taxon>
        <taxon>Marinomonas</taxon>
    </lineage>
</organism>
<evidence type="ECO:0000313" key="2">
    <source>
        <dbReference type="EMBL" id="ADZ91447.1"/>
    </source>
</evidence>
<dbReference type="Proteomes" id="UP000001062">
    <property type="component" value="Chromosome"/>
</dbReference>
<protein>
    <recommendedName>
        <fullName evidence="1">NmrA-like domain-containing protein</fullName>
    </recommendedName>
</protein>
<dbReference type="RefSeq" id="WP_013661352.1">
    <property type="nucleotide sequence ID" value="NC_015276.1"/>
</dbReference>
<dbReference type="Gene3D" id="3.40.50.720">
    <property type="entry name" value="NAD(P)-binding Rossmann-like Domain"/>
    <property type="match status" value="1"/>
</dbReference>